<reference evidence="1 2" key="1">
    <citation type="submission" date="2020-08" db="EMBL/GenBank/DDBJ databases">
        <title>Sequencing the genomes of 1000 actinobacteria strains.</title>
        <authorList>
            <person name="Klenk H.-P."/>
        </authorList>
    </citation>
    <scope>NUCLEOTIDE SEQUENCE [LARGE SCALE GENOMIC DNA]</scope>
    <source>
        <strain evidence="1 2">DSM 105783</strain>
    </source>
</reference>
<dbReference type="RefSeq" id="WP_183665318.1">
    <property type="nucleotide sequence ID" value="NZ_BAAARH010000002.1"/>
</dbReference>
<dbReference type="AlphaFoldDB" id="A0A7W8TUQ0"/>
<comment type="caution">
    <text evidence="1">The sequence shown here is derived from an EMBL/GenBank/DDBJ whole genome shotgun (WGS) entry which is preliminary data.</text>
</comment>
<name>A0A7W8TUQ0_9MICC</name>
<evidence type="ECO:0000313" key="2">
    <source>
        <dbReference type="Proteomes" id="UP000580797"/>
    </source>
</evidence>
<accession>A0A7W8TUQ0</accession>
<organism evidence="1 2">
    <name type="scientific">Neomicrococcus aestuarii</name>
    <dbReference type="NCBI Taxonomy" id="556325"/>
    <lineage>
        <taxon>Bacteria</taxon>
        <taxon>Bacillati</taxon>
        <taxon>Actinomycetota</taxon>
        <taxon>Actinomycetes</taxon>
        <taxon>Micrococcales</taxon>
        <taxon>Micrococcaceae</taxon>
        <taxon>Neomicrococcus</taxon>
    </lineage>
</organism>
<sequence>MIEHILQAKSLNAWAEPSRDTVAADSATSSNFVPLVIPHTPIRHECPLNQVRFKPAERRILSQALFKRIVIDDDERVTYVLTDAVADVLAHLNAEVPDDLTPETNLPRDHAGQVSTFPKCGTVFLACKRVAEGASSYSLLRSG</sequence>
<dbReference type="EMBL" id="JACHDR010000001">
    <property type="protein sequence ID" value="MBB5513128.1"/>
    <property type="molecule type" value="Genomic_DNA"/>
</dbReference>
<evidence type="ECO:0000313" key="1">
    <source>
        <dbReference type="EMBL" id="MBB5513128.1"/>
    </source>
</evidence>
<gene>
    <name evidence="1" type="ORF">HD598_001815</name>
</gene>
<protein>
    <submittedName>
        <fullName evidence="1">Uncharacterized protein</fullName>
    </submittedName>
</protein>
<proteinExistence type="predicted"/>
<dbReference type="Proteomes" id="UP000580797">
    <property type="component" value="Unassembled WGS sequence"/>
</dbReference>